<dbReference type="Proteomes" id="UP000001292">
    <property type="component" value="Unassembled WGS sequence"/>
</dbReference>
<accession>B4IBW5</accession>
<feature type="compositionally biased region" description="Polar residues" evidence="1">
    <location>
        <begin position="1"/>
        <end position="13"/>
    </location>
</feature>
<gene>
    <name evidence="2" type="primary">Dsec\GM15152</name>
    <name evidence="2" type="ORF">Dsec_GM15152</name>
</gene>
<sequence length="73" mass="7760">MAASSSSGYNNPRSIARDKWTTPPPPRQHHSTTTNITNTTSATAPPPKGRAANPNDSPATTPLHRPLWCPCIG</sequence>
<evidence type="ECO:0000313" key="2">
    <source>
        <dbReference type="EMBL" id="EDW44873.1"/>
    </source>
</evidence>
<dbReference type="HOGENOM" id="CLU_181009_0_0_1"/>
<evidence type="ECO:0000256" key="1">
    <source>
        <dbReference type="SAM" id="MobiDB-lite"/>
    </source>
</evidence>
<name>B4IBW5_DROSE</name>
<dbReference type="AlphaFoldDB" id="B4IBW5"/>
<dbReference type="EMBL" id="CH480827">
    <property type="protein sequence ID" value="EDW44873.1"/>
    <property type="molecule type" value="Genomic_DNA"/>
</dbReference>
<protein>
    <submittedName>
        <fullName evidence="2">GM15152</fullName>
    </submittedName>
</protein>
<feature type="compositionally biased region" description="Low complexity" evidence="1">
    <location>
        <begin position="31"/>
        <end position="43"/>
    </location>
</feature>
<keyword evidence="3" id="KW-1185">Reference proteome</keyword>
<dbReference type="OMA" id="CIADIFQ"/>
<organism evidence="3">
    <name type="scientific">Drosophila sechellia</name>
    <name type="common">Fruit fly</name>
    <dbReference type="NCBI Taxonomy" id="7238"/>
    <lineage>
        <taxon>Eukaryota</taxon>
        <taxon>Metazoa</taxon>
        <taxon>Ecdysozoa</taxon>
        <taxon>Arthropoda</taxon>
        <taxon>Hexapoda</taxon>
        <taxon>Insecta</taxon>
        <taxon>Pterygota</taxon>
        <taxon>Neoptera</taxon>
        <taxon>Endopterygota</taxon>
        <taxon>Diptera</taxon>
        <taxon>Brachycera</taxon>
        <taxon>Muscomorpha</taxon>
        <taxon>Ephydroidea</taxon>
        <taxon>Drosophilidae</taxon>
        <taxon>Drosophila</taxon>
        <taxon>Sophophora</taxon>
    </lineage>
</organism>
<proteinExistence type="predicted"/>
<reference evidence="2 3" key="1">
    <citation type="journal article" date="2007" name="Nature">
        <title>Evolution of genes and genomes on the Drosophila phylogeny.</title>
        <authorList>
            <consortium name="Drosophila 12 Genomes Consortium"/>
            <person name="Clark A.G."/>
            <person name="Eisen M.B."/>
            <person name="Smith D.R."/>
            <person name="Bergman C.M."/>
            <person name="Oliver B."/>
            <person name="Markow T.A."/>
            <person name="Kaufman T.C."/>
            <person name="Kellis M."/>
            <person name="Gelbart W."/>
            <person name="Iyer V.N."/>
            <person name="Pollard D.A."/>
            <person name="Sackton T.B."/>
            <person name="Larracuente A.M."/>
            <person name="Singh N.D."/>
            <person name="Abad J.P."/>
            <person name="Abt D.N."/>
            <person name="Adryan B."/>
            <person name="Aguade M."/>
            <person name="Akashi H."/>
            <person name="Anderson W.W."/>
            <person name="Aquadro C.F."/>
            <person name="Ardell D.H."/>
            <person name="Arguello R."/>
            <person name="Artieri C.G."/>
            <person name="Barbash D.A."/>
            <person name="Barker D."/>
            <person name="Barsanti P."/>
            <person name="Batterham P."/>
            <person name="Batzoglou S."/>
            <person name="Begun D."/>
            <person name="Bhutkar A."/>
            <person name="Blanco E."/>
            <person name="Bosak S.A."/>
            <person name="Bradley R.K."/>
            <person name="Brand A.D."/>
            <person name="Brent M.R."/>
            <person name="Brooks A.N."/>
            <person name="Brown R.H."/>
            <person name="Butlin R.K."/>
            <person name="Caggese C."/>
            <person name="Calvi B.R."/>
            <person name="Bernardo de Carvalho A."/>
            <person name="Caspi A."/>
            <person name="Castrezana S."/>
            <person name="Celniker S.E."/>
            <person name="Chang J.L."/>
            <person name="Chapple C."/>
            <person name="Chatterji S."/>
            <person name="Chinwalla A."/>
            <person name="Civetta A."/>
            <person name="Clifton S.W."/>
            <person name="Comeron J.M."/>
            <person name="Costello J.C."/>
            <person name="Coyne J.A."/>
            <person name="Daub J."/>
            <person name="David R.G."/>
            <person name="Delcher A.L."/>
            <person name="Delehaunty K."/>
            <person name="Do C.B."/>
            <person name="Ebling H."/>
            <person name="Edwards K."/>
            <person name="Eickbush T."/>
            <person name="Evans J.D."/>
            <person name="Filipski A."/>
            <person name="Findeiss S."/>
            <person name="Freyhult E."/>
            <person name="Fulton L."/>
            <person name="Fulton R."/>
            <person name="Garcia A.C."/>
            <person name="Gardiner A."/>
            <person name="Garfield D.A."/>
            <person name="Garvin B.E."/>
            <person name="Gibson G."/>
            <person name="Gilbert D."/>
            <person name="Gnerre S."/>
            <person name="Godfrey J."/>
            <person name="Good R."/>
            <person name="Gotea V."/>
            <person name="Gravely B."/>
            <person name="Greenberg A.J."/>
            <person name="Griffiths-Jones S."/>
            <person name="Gross S."/>
            <person name="Guigo R."/>
            <person name="Gustafson E.A."/>
            <person name="Haerty W."/>
            <person name="Hahn M.W."/>
            <person name="Halligan D.L."/>
            <person name="Halpern A.L."/>
            <person name="Halter G.M."/>
            <person name="Han M.V."/>
            <person name="Heger A."/>
            <person name="Hillier L."/>
            <person name="Hinrichs A.S."/>
            <person name="Holmes I."/>
            <person name="Hoskins R.A."/>
            <person name="Hubisz M.J."/>
            <person name="Hultmark D."/>
            <person name="Huntley M.A."/>
            <person name="Jaffe D.B."/>
            <person name="Jagadeeshan S."/>
            <person name="Jeck W.R."/>
            <person name="Johnson J."/>
            <person name="Jones C.D."/>
            <person name="Jordan W.C."/>
            <person name="Karpen G.H."/>
            <person name="Kataoka E."/>
            <person name="Keightley P.D."/>
            <person name="Kheradpour P."/>
            <person name="Kirkness E.F."/>
            <person name="Koerich L.B."/>
            <person name="Kristiansen K."/>
            <person name="Kudrna D."/>
            <person name="Kulathinal R.J."/>
            <person name="Kumar S."/>
            <person name="Kwok R."/>
            <person name="Lander E."/>
            <person name="Langley C.H."/>
            <person name="Lapoint R."/>
            <person name="Lazzaro B.P."/>
            <person name="Lee S.J."/>
            <person name="Levesque L."/>
            <person name="Li R."/>
            <person name="Lin C.F."/>
            <person name="Lin M.F."/>
            <person name="Lindblad-Toh K."/>
            <person name="Llopart A."/>
            <person name="Long M."/>
            <person name="Low L."/>
            <person name="Lozovsky E."/>
            <person name="Lu J."/>
            <person name="Luo M."/>
            <person name="Machado C.A."/>
            <person name="Makalowski W."/>
            <person name="Marzo M."/>
            <person name="Matsuda M."/>
            <person name="Matzkin L."/>
            <person name="McAllister B."/>
            <person name="McBride C.S."/>
            <person name="McKernan B."/>
            <person name="McKernan K."/>
            <person name="Mendez-Lago M."/>
            <person name="Minx P."/>
            <person name="Mollenhauer M.U."/>
            <person name="Montooth K."/>
            <person name="Mount S.M."/>
            <person name="Mu X."/>
            <person name="Myers E."/>
            <person name="Negre B."/>
            <person name="Newfeld S."/>
            <person name="Nielsen R."/>
            <person name="Noor M.A."/>
            <person name="O'Grady P."/>
            <person name="Pachter L."/>
            <person name="Papaceit M."/>
            <person name="Parisi M.J."/>
            <person name="Parisi M."/>
            <person name="Parts L."/>
            <person name="Pedersen J.S."/>
            <person name="Pesole G."/>
            <person name="Phillippy A.M."/>
            <person name="Ponting C.P."/>
            <person name="Pop M."/>
            <person name="Porcelli D."/>
            <person name="Powell J.R."/>
            <person name="Prohaska S."/>
            <person name="Pruitt K."/>
            <person name="Puig M."/>
            <person name="Quesneville H."/>
            <person name="Ram K.R."/>
            <person name="Rand D."/>
            <person name="Rasmussen M.D."/>
            <person name="Reed L.K."/>
            <person name="Reenan R."/>
            <person name="Reily A."/>
            <person name="Remington K.A."/>
            <person name="Rieger T.T."/>
            <person name="Ritchie M.G."/>
            <person name="Robin C."/>
            <person name="Rogers Y.H."/>
            <person name="Rohde C."/>
            <person name="Rozas J."/>
            <person name="Rubenfield M.J."/>
            <person name="Ruiz A."/>
            <person name="Russo S."/>
            <person name="Salzberg S.L."/>
            <person name="Sanchez-Gracia A."/>
            <person name="Saranga D.J."/>
            <person name="Sato H."/>
            <person name="Schaeffer S.W."/>
            <person name="Schatz M.C."/>
            <person name="Schlenke T."/>
            <person name="Schwartz R."/>
            <person name="Segarra C."/>
            <person name="Singh R.S."/>
            <person name="Sirot L."/>
            <person name="Sirota M."/>
            <person name="Sisneros N.B."/>
            <person name="Smith C.D."/>
            <person name="Smith T.F."/>
            <person name="Spieth J."/>
            <person name="Stage D.E."/>
            <person name="Stark A."/>
            <person name="Stephan W."/>
            <person name="Strausberg R.L."/>
            <person name="Strempel S."/>
            <person name="Sturgill D."/>
            <person name="Sutton G."/>
            <person name="Sutton G.G."/>
            <person name="Tao W."/>
            <person name="Teichmann S."/>
            <person name="Tobari Y.N."/>
            <person name="Tomimura Y."/>
            <person name="Tsolas J.M."/>
            <person name="Valente V.L."/>
            <person name="Venter E."/>
            <person name="Venter J.C."/>
            <person name="Vicario S."/>
            <person name="Vieira F.G."/>
            <person name="Vilella A.J."/>
            <person name="Villasante A."/>
            <person name="Walenz B."/>
            <person name="Wang J."/>
            <person name="Wasserman M."/>
            <person name="Watts T."/>
            <person name="Wilson D."/>
            <person name="Wilson R.K."/>
            <person name="Wing R.A."/>
            <person name="Wolfner M.F."/>
            <person name="Wong A."/>
            <person name="Wong G.K."/>
            <person name="Wu C.I."/>
            <person name="Wu G."/>
            <person name="Yamamoto D."/>
            <person name="Yang H.P."/>
            <person name="Yang S.P."/>
            <person name="Yorke J.A."/>
            <person name="Yoshida K."/>
            <person name="Zdobnov E."/>
            <person name="Zhang P."/>
            <person name="Zhang Y."/>
            <person name="Zimin A.V."/>
            <person name="Baldwin J."/>
            <person name="Abdouelleil A."/>
            <person name="Abdulkadir J."/>
            <person name="Abebe A."/>
            <person name="Abera B."/>
            <person name="Abreu J."/>
            <person name="Acer S.C."/>
            <person name="Aftuck L."/>
            <person name="Alexander A."/>
            <person name="An P."/>
            <person name="Anderson E."/>
            <person name="Anderson S."/>
            <person name="Arachi H."/>
            <person name="Azer M."/>
            <person name="Bachantsang P."/>
            <person name="Barry A."/>
            <person name="Bayul T."/>
            <person name="Berlin A."/>
            <person name="Bessette D."/>
            <person name="Bloom T."/>
            <person name="Blye J."/>
            <person name="Boguslavskiy L."/>
            <person name="Bonnet C."/>
            <person name="Boukhgalter B."/>
            <person name="Bourzgui I."/>
            <person name="Brown A."/>
            <person name="Cahill P."/>
            <person name="Channer S."/>
            <person name="Cheshatsang Y."/>
            <person name="Chuda L."/>
            <person name="Citroen M."/>
            <person name="Collymore A."/>
            <person name="Cooke P."/>
            <person name="Costello M."/>
            <person name="D'Aco K."/>
            <person name="Daza R."/>
            <person name="De Haan G."/>
            <person name="DeGray S."/>
            <person name="DeMaso C."/>
            <person name="Dhargay N."/>
            <person name="Dooley K."/>
            <person name="Dooley E."/>
            <person name="Doricent M."/>
            <person name="Dorje P."/>
            <person name="Dorjee K."/>
            <person name="Dupes A."/>
            <person name="Elong R."/>
            <person name="Falk J."/>
            <person name="Farina A."/>
            <person name="Faro S."/>
            <person name="Ferguson D."/>
            <person name="Fisher S."/>
            <person name="Foley C.D."/>
            <person name="Franke A."/>
            <person name="Friedrich D."/>
            <person name="Gadbois L."/>
            <person name="Gearin G."/>
            <person name="Gearin C.R."/>
            <person name="Giannoukos G."/>
            <person name="Goode T."/>
            <person name="Graham J."/>
            <person name="Grandbois E."/>
            <person name="Grewal S."/>
            <person name="Gyaltsen K."/>
            <person name="Hafez N."/>
            <person name="Hagos B."/>
            <person name="Hall J."/>
            <person name="Henson C."/>
            <person name="Hollinger A."/>
            <person name="Honan T."/>
            <person name="Huard M.D."/>
            <person name="Hughes L."/>
            <person name="Hurhula B."/>
            <person name="Husby M.E."/>
            <person name="Kamat A."/>
            <person name="Kanga B."/>
            <person name="Kashin S."/>
            <person name="Khazanovich D."/>
            <person name="Kisner P."/>
            <person name="Lance K."/>
            <person name="Lara M."/>
            <person name="Lee W."/>
            <person name="Lennon N."/>
            <person name="Letendre F."/>
            <person name="LeVine R."/>
            <person name="Lipovsky A."/>
            <person name="Liu X."/>
            <person name="Liu J."/>
            <person name="Liu S."/>
            <person name="Lokyitsang T."/>
            <person name="Lokyitsang Y."/>
            <person name="Lubonja R."/>
            <person name="Lui A."/>
            <person name="MacDonald P."/>
            <person name="Magnisalis V."/>
            <person name="Maru K."/>
            <person name="Matthews C."/>
            <person name="McCusker W."/>
            <person name="McDonough S."/>
            <person name="Mehta T."/>
            <person name="Meldrim J."/>
            <person name="Meneus L."/>
            <person name="Mihai O."/>
            <person name="Mihalev A."/>
            <person name="Mihova T."/>
            <person name="Mittelman R."/>
            <person name="Mlenga V."/>
            <person name="Montmayeur A."/>
            <person name="Mulrain L."/>
            <person name="Navidi A."/>
            <person name="Naylor J."/>
            <person name="Negash T."/>
            <person name="Nguyen T."/>
            <person name="Nguyen N."/>
            <person name="Nicol R."/>
            <person name="Norbu C."/>
            <person name="Norbu N."/>
            <person name="Novod N."/>
            <person name="O'Neill B."/>
            <person name="Osman S."/>
            <person name="Markiewicz E."/>
            <person name="Oyono O.L."/>
            <person name="Patti C."/>
            <person name="Phunkhang P."/>
            <person name="Pierre F."/>
            <person name="Priest M."/>
            <person name="Raghuraman S."/>
            <person name="Rege F."/>
            <person name="Reyes R."/>
            <person name="Rise C."/>
            <person name="Rogov P."/>
            <person name="Ross K."/>
            <person name="Ryan E."/>
            <person name="Settipalli S."/>
            <person name="Shea T."/>
            <person name="Sherpa N."/>
            <person name="Shi L."/>
            <person name="Shih D."/>
            <person name="Sparrow T."/>
            <person name="Spaulding J."/>
            <person name="Stalker J."/>
            <person name="Stange-Thomann N."/>
            <person name="Stavropoulos S."/>
            <person name="Stone C."/>
            <person name="Strader C."/>
            <person name="Tesfaye S."/>
            <person name="Thomson T."/>
            <person name="Thoulutsang Y."/>
            <person name="Thoulutsang D."/>
            <person name="Topham K."/>
            <person name="Topping I."/>
            <person name="Tsamla T."/>
            <person name="Vassiliev H."/>
            <person name="Vo A."/>
            <person name="Wangchuk T."/>
            <person name="Wangdi T."/>
            <person name="Weiand M."/>
            <person name="Wilkinson J."/>
            <person name="Wilson A."/>
            <person name="Yadav S."/>
            <person name="Young G."/>
            <person name="Yu Q."/>
            <person name="Zembek L."/>
            <person name="Zhong D."/>
            <person name="Zimmer A."/>
            <person name="Zwirko Z."/>
            <person name="Jaffe D.B."/>
            <person name="Alvarez P."/>
            <person name="Brockman W."/>
            <person name="Butler J."/>
            <person name="Chin C."/>
            <person name="Gnerre S."/>
            <person name="Grabherr M."/>
            <person name="Kleber M."/>
            <person name="Mauceli E."/>
            <person name="MacCallum I."/>
        </authorList>
    </citation>
    <scope>NUCLEOTIDE SEQUENCE [LARGE SCALE GENOMIC DNA]</scope>
    <source>
        <strain evidence="3">Rob3c / Tucson 14021-0248.25</strain>
    </source>
</reference>
<evidence type="ECO:0000313" key="3">
    <source>
        <dbReference type="Proteomes" id="UP000001292"/>
    </source>
</evidence>
<feature type="region of interest" description="Disordered" evidence="1">
    <location>
        <begin position="1"/>
        <end position="73"/>
    </location>
</feature>